<keyword evidence="4" id="KW-0677">Repeat</keyword>
<evidence type="ECO:0000256" key="10">
    <source>
        <dbReference type="RuleBase" id="RU000488"/>
    </source>
</evidence>
<dbReference type="Pfam" id="PF00153">
    <property type="entry name" value="Mito_carr"/>
    <property type="match status" value="2"/>
</dbReference>
<dbReference type="WBParaSite" id="PSAMB.scaffold744size42211.g8464.t1">
    <property type="protein sequence ID" value="PSAMB.scaffold744size42211.g8464.t1"/>
    <property type="gene ID" value="PSAMB.scaffold744size42211.g8464"/>
</dbReference>
<comment type="similarity">
    <text evidence="2 10">Belongs to the mitochondrial carrier (TC 2.A.29) family.</text>
</comment>
<organism evidence="11 12">
    <name type="scientific">Plectus sambesii</name>
    <dbReference type="NCBI Taxonomy" id="2011161"/>
    <lineage>
        <taxon>Eukaryota</taxon>
        <taxon>Metazoa</taxon>
        <taxon>Ecdysozoa</taxon>
        <taxon>Nematoda</taxon>
        <taxon>Chromadorea</taxon>
        <taxon>Plectida</taxon>
        <taxon>Plectina</taxon>
        <taxon>Plectoidea</taxon>
        <taxon>Plectidae</taxon>
        <taxon>Plectus</taxon>
    </lineage>
</organism>
<evidence type="ECO:0000256" key="8">
    <source>
        <dbReference type="ARBA" id="ARBA00023136"/>
    </source>
</evidence>
<keyword evidence="11" id="KW-1185">Reference proteome</keyword>
<feature type="repeat" description="Solcar" evidence="9">
    <location>
        <begin position="149"/>
        <end position="238"/>
    </location>
</feature>
<dbReference type="Proteomes" id="UP000887566">
    <property type="component" value="Unplaced"/>
</dbReference>
<dbReference type="Gene3D" id="1.50.40.10">
    <property type="entry name" value="Mitochondrial carrier domain"/>
    <property type="match status" value="1"/>
</dbReference>
<evidence type="ECO:0000256" key="1">
    <source>
        <dbReference type="ARBA" id="ARBA00004374"/>
    </source>
</evidence>
<evidence type="ECO:0000256" key="4">
    <source>
        <dbReference type="ARBA" id="ARBA00022737"/>
    </source>
</evidence>
<dbReference type="InterPro" id="IPR023395">
    <property type="entry name" value="MCP_dom_sf"/>
</dbReference>
<keyword evidence="8 9" id="KW-0472">Membrane</keyword>
<dbReference type="SUPFAM" id="SSF103506">
    <property type="entry name" value="Mitochondrial carrier"/>
    <property type="match status" value="1"/>
</dbReference>
<keyword evidence="3 9" id="KW-0812">Transmembrane</keyword>
<evidence type="ECO:0000256" key="3">
    <source>
        <dbReference type="ARBA" id="ARBA00022692"/>
    </source>
</evidence>
<protein>
    <submittedName>
        <fullName evidence="12">Mitochondrial carrier protein</fullName>
    </submittedName>
</protein>
<comment type="subcellular location">
    <subcellularLocation>
        <location evidence="1">Mitochondrion outer membrane</location>
        <topology evidence="1">Multi-pass membrane protein</topology>
    </subcellularLocation>
</comment>
<accession>A0A914XFD0</accession>
<keyword evidence="7" id="KW-0496">Mitochondrion</keyword>
<evidence type="ECO:0000256" key="5">
    <source>
        <dbReference type="ARBA" id="ARBA00022787"/>
    </source>
</evidence>
<sequence>MASVYEIESRDEPYLGLDEKEAKVVHEQAKMIAVRSAVSAVCHPLMQVKVLMQLGHEPYPLTRGKVWYFFGREAYTLPNGFQYARNIFNERGFTGLYTGVGAALCGNLAGAIGSIATTVYIDRHHKNLGGTQEHTNKEERQLTDSESFRRFVRFAIRESVAKTVGTIVARPFQVIMIRKIAQVIGNEVKYTSVFSSFLLIEKEEGFYGFFAGLVPQLVGELVTIWALHGAAFLLERALVTIEGEVEEGTEDTEEAGKSAVSLARKSMKIMLPFLVNNFVYPYSVVSTIMAVSGSGLAVSMLPYAPTFGTWQDCWNYLKADKHMKRGAKIFFRTHDGPITVGRDNKIYSAAKKYYP</sequence>
<name>A0A914XFD0_9BILA</name>
<keyword evidence="10" id="KW-0813">Transport</keyword>
<evidence type="ECO:0000313" key="12">
    <source>
        <dbReference type="WBParaSite" id="PSAMB.scaffold744size42211.g8464.t1"/>
    </source>
</evidence>
<keyword evidence="6" id="KW-1133">Transmembrane helix</keyword>
<dbReference type="GO" id="GO:0005741">
    <property type="term" value="C:mitochondrial outer membrane"/>
    <property type="evidence" value="ECO:0007669"/>
    <property type="project" value="UniProtKB-SubCell"/>
</dbReference>
<keyword evidence="5" id="KW-1000">Mitochondrion outer membrane</keyword>
<dbReference type="InterPro" id="IPR018108">
    <property type="entry name" value="MCP_transmembrane"/>
</dbReference>
<dbReference type="PANTHER" id="PTHR10780:SF18">
    <property type="entry name" value="LD43650P"/>
    <property type="match status" value="1"/>
</dbReference>
<reference evidence="12" key="1">
    <citation type="submission" date="2022-11" db="UniProtKB">
        <authorList>
            <consortium name="WormBaseParasite"/>
        </authorList>
    </citation>
    <scope>IDENTIFICATION</scope>
</reference>
<evidence type="ECO:0000256" key="2">
    <source>
        <dbReference type="ARBA" id="ARBA00006375"/>
    </source>
</evidence>
<evidence type="ECO:0000256" key="9">
    <source>
        <dbReference type="PROSITE-ProRule" id="PRU00282"/>
    </source>
</evidence>
<evidence type="ECO:0000256" key="6">
    <source>
        <dbReference type="ARBA" id="ARBA00022989"/>
    </source>
</evidence>
<evidence type="ECO:0000313" key="11">
    <source>
        <dbReference type="Proteomes" id="UP000887566"/>
    </source>
</evidence>
<evidence type="ECO:0000256" key="7">
    <source>
        <dbReference type="ARBA" id="ARBA00023128"/>
    </source>
</evidence>
<dbReference type="AlphaFoldDB" id="A0A914XFD0"/>
<dbReference type="PROSITE" id="PS50920">
    <property type="entry name" value="SOLCAR"/>
    <property type="match status" value="1"/>
</dbReference>
<dbReference type="PANTHER" id="PTHR10780">
    <property type="entry name" value="MITOCHONDRIAL CARRIER HOMOLOG"/>
    <property type="match status" value="1"/>
</dbReference>
<proteinExistence type="inferred from homology"/>